<feature type="domain" description="Trichohyalin-plectin-homology" evidence="10">
    <location>
        <begin position="164"/>
        <end position="497"/>
    </location>
</feature>
<dbReference type="AlphaFoldDB" id="A0A672FRM6"/>
<keyword evidence="2" id="KW-0282">Flagellum</keyword>
<keyword evidence="4" id="KW-0969">Cilium</keyword>
<reference evidence="11" key="3">
    <citation type="submission" date="2025-09" db="UniProtKB">
        <authorList>
            <consortium name="Ensembl"/>
        </authorList>
    </citation>
    <scope>IDENTIFICATION</scope>
</reference>
<organism evidence="11 12">
    <name type="scientific">Salarias fasciatus</name>
    <name type="common">Jewelled blenny</name>
    <name type="synonym">Blennius fasciatus</name>
    <dbReference type="NCBI Taxonomy" id="181472"/>
    <lineage>
        <taxon>Eukaryota</taxon>
        <taxon>Metazoa</taxon>
        <taxon>Chordata</taxon>
        <taxon>Craniata</taxon>
        <taxon>Vertebrata</taxon>
        <taxon>Euteleostomi</taxon>
        <taxon>Actinopterygii</taxon>
        <taxon>Neopterygii</taxon>
        <taxon>Teleostei</taxon>
        <taxon>Neoteleostei</taxon>
        <taxon>Acanthomorphata</taxon>
        <taxon>Ovalentaria</taxon>
        <taxon>Blenniimorphae</taxon>
        <taxon>Blenniiformes</taxon>
        <taxon>Blennioidei</taxon>
        <taxon>Blenniidae</taxon>
        <taxon>Salariinae</taxon>
        <taxon>Salarias</taxon>
    </lineage>
</organism>
<keyword evidence="3 8" id="KW-0175">Coiled coil</keyword>
<accession>A0A672FRM6</accession>
<keyword evidence="12" id="KW-1185">Reference proteome</keyword>
<dbReference type="PANTHER" id="PTHR15504">
    <property type="entry name" value="NASOPHARYNGEAL EPITHELIUM SPECIFIC PROTEIN 1"/>
    <property type="match status" value="1"/>
</dbReference>
<dbReference type="GO" id="GO:0031514">
    <property type="term" value="C:motile cilium"/>
    <property type="evidence" value="ECO:0007669"/>
    <property type="project" value="UniProtKB-SubCell"/>
</dbReference>
<evidence type="ECO:0000256" key="2">
    <source>
        <dbReference type="ARBA" id="ARBA00022846"/>
    </source>
</evidence>
<dbReference type="InterPro" id="IPR033253">
    <property type="entry name" value="CFAP45"/>
</dbReference>
<dbReference type="Proteomes" id="UP000472267">
    <property type="component" value="Chromosome 17"/>
</dbReference>
<evidence type="ECO:0000256" key="6">
    <source>
        <dbReference type="ARBA" id="ARBA00034116"/>
    </source>
</evidence>
<comment type="subcellular location">
    <subcellularLocation>
        <location evidence="1">Cell projection</location>
        <location evidence="1">Cilium</location>
        <location evidence="1">Flagellum</location>
    </subcellularLocation>
</comment>
<name>A0A672FRM6_SALFA</name>
<dbReference type="InterPro" id="IPR043597">
    <property type="entry name" value="TPH_dom"/>
</dbReference>
<comment type="similarity">
    <text evidence="6">Belongs to the CFAP45 family.</text>
</comment>
<evidence type="ECO:0000256" key="7">
    <source>
        <dbReference type="ARBA" id="ARBA00034142"/>
    </source>
</evidence>
<evidence type="ECO:0000256" key="3">
    <source>
        <dbReference type="ARBA" id="ARBA00023054"/>
    </source>
</evidence>
<feature type="coiled-coil region" evidence="8">
    <location>
        <begin position="449"/>
        <end position="483"/>
    </location>
</feature>
<sequence>RDSSWVAPSCQEKDPAASGDMSSARLPRLTDRLPSSAHITVTGIKPVSDKKSSRRPQWKAKAVIDKHCLPIVKAPRKPVSTRPLYLPSTEKQRISSASRTNTEDHAAMKQQKLEMMAEERQAAAERKKPFLEDKPKQKFLSADAQAHRERLMNPALITNIGLHDTLKPIDDKIVYTKFQNQRHSQVENKRKTEAECREEEKRMHSMRDSERLRALEVEKDMAKKRREQEVTVCQINSEEAKRRADMEAASQRRKLLQETALIQNEQEKLELERSTAKRMNRMKELHLCGENEQISAEAKQAQQKVVEEERLEDLKIADYIEEKDEEVAQRKMQRKHDADFDLFLKFVIAKQSHHDQQTNPEQEEFAFRQRQLIEDHEWRQQNAKAAQEKRDNTVKLRTMRLQAILESQHHKSLEAGREETEVNEVLSFQKEAAKQEQEQRARRHEKDVLHDLEVRNQIERNQLKAAARRRKTLKEERQGIEEQQHIADFLKEMRQGKRKTLQSLH</sequence>
<dbReference type="Ensembl" id="ENSSFAT00005009756.1">
    <property type="protein sequence ID" value="ENSSFAP00005009318.1"/>
    <property type="gene ID" value="ENSSFAG00005005361.1"/>
</dbReference>
<reference evidence="11" key="2">
    <citation type="submission" date="2025-08" db="UniProtKB">
        <authorList>
            <consortium name="Ensembl"/>
        </authorList>
    </citation>
    <scope>IDENTIFICATION</scope>
</reference>
<feature type="coiled-coil region" evidence="8">
    <location>
        <begin position="252"/>
        <end position="311"/>
    </location>
</feature>
<evidence type="ECO:0000256" key="8">
    <source>
        <dbReference type="SAM" id="Coils"/>
    </source>
</evidence>
<evidence type="ECO:0000313" key="12">
    <source>
        <dbReference type="Proteomes" id="UP000472267"/>
    </source>
</evidence>
<evidence type="ECO:0000256" key="1">
    <source>
        <dbReference type="ARBA" id="ARBA00004230"/>
    </source>
</evidence>
<evidence type="ECO:0000256" key="5">
    <source>
        <dbReference type="ARBA" id="ARBA00023273"/>
    </source>
</evidence>
<reference evidence="11" key="1">
    <citation type="submission" date="2019-06" db="EMBL/GenBank/DDBJ databases">
        <authorList>
            <consortium name="Wellcome Sanger Institute Data Sharing"/>
        </authorList>
    </citation>
    <scope>NUCLEOTIDE SEQUENCE [LARGE SCALE GENOMIC DNA]</scope>
</reference>
<evidence type="ECO:0000256" key="4">
    <source>
        <dbReference type="ARBA" id="ARBA00023069"/>
    </source>
</evidence>
<dbReference type="PANTHER" id="PTHR15504:SF0">
    <property type="entry name" value="CILIA- AND FLAGELLA-ASSOCIATED PROTEIN 45"/>
    <property type="match status" value="1"/>
</dbReference>
<dbReference type="Pfam" id="PF13868">
    <property type="entry name" value="TPH"/>
    <property type="match status" value="1"/>
</dbReference>
<evidence type="ECO:0000259" key="10">
    <source>
        <dbReference type="Pfam" id="PF13868"/>
    </source>
</evidence>
<protein>
    <recommendedName>
        <fullName evidence="7">Cilia- and flagella-associated protein 45</fullName>
    </recommendedName>
</protein>
<evidence type="ECO:0000256" key="9">
    <source>
        <dbReference type="SAM" id="MobiDB-lite"/>
    </source>
</evidence>
<dbReference type="InParanoid" id="A0A672FRM6"/>
<keyword evidence="5" id="KW-0966">Cell projection</keyword>
<proteinExistence type="inferred from homology"/>
<feature type="region of interest" description="Disordered" evidence="9">
    <location>
        <begin position="1"/>
        <end position="60"/>
    </location>
</feature>
<dbReference type="OMA" id="LIEDHEW"/>
<feature type="region of interest" description="Disordered" evidence="9">
    <location>
        <begin position="184"/>
        <end position="208"/>
    </location>
</feature>
<evidence type="ECO:0000313" key="11">
    <source>
        <dbReference type="Ensembl" id="ENSSFAP00005009318.1"/>
    </source>
</evidence>